<dbReference type="Proteomes" id="UP000236291">
    <property type="component" value="Unassembled WGS sequence"/>
</dbReference>
<name>A0A2K3MNK6_TRIPR</name>
<reference evidence="1 2" key="1">
    <citation type="journal article" date="2014" name="Am. J. Bot.">
        <title>Genome assembly and annotation for red clover (Trifolium pratense; Fabaceae).</title>
        <authorList>
            <person name="Istvanek J."/>
            <person name="Jaros M."/>
            <person name="Krenek A."/>
            <person name="Repkova J."/>
        </authorList>
    </citation>
    <scope>NUCLEOTIDE SEQUENCE [LARGE SCALE GENOMIC DNA]</scope>
    <source>
        <strain evidence="2">cv. Tatra</strain>
        <tissue evidence="1">Young leaves</tissue>
    </source>
</reference>
<gene>
    <name evidence="1" type="ORF">L195_g015522</name>
</gene>
<feature type="non-terminal residue" evidence="1">
    <location>
        <position position="1"/>
    </location>
</feature>
<comment type="caution">
    <text evidence="1">The sequence shown here is derived from an EMBL/GenBank/DDBJ whole genome shotgun (WGS) entry which is preliminary data.</text>
</comment>
<sequence length="115" mass="12962">RWRIGSGDNIHVMYDDPWLNGSDNRRVSSPQPAADVVERILATPFVGSVREDKVVLEEERNGCYSVKSGYKLTMHYIIRSDKYHVWVTGMPILILDLTIPSVAPPLSSNLTVRHG</sequence>
<accession>A0A2K3MNK6</accession>
<protein>
    <submittedName>
        <fullName evidence="1">Uncharacterized protein</fullName>
    </submittedName>
</protein>
<proteinExistence type="predicted"/>
<evidence type="ECO:0000313" key="1">
    <source>
        <dbReference type="EMBL" id="PNX92387.1"/>
    </source>
</evidence>
<reference evidence="1 2" key="2">
    <citation type="journal article" date="2017" name="Front. Plant Sci.">
        <title>Gene Classification and Mining of Molecular Markers Useful in Red Clover (Trifolium pratense) Breeding.</title>
        <authorList>
            <person name="Istvanek J."/>
            <person name="Dluhosova J."/>
            <person name="Dluhos P."/>
            <person name="Patkova L."/>
            <person name="Nedelnik J."/>
            <person name="Repkova J."/>
        </authorList>
    </citation>
    <scope>NUCLEOTIDE SEQUENCE [LARGE SCALE GENOMIC DNA]</scope>
    <source>
        <strain evidence="2">cv. Tatra</strain>
        <tissue evidence="1">Young leaves</tissue>
    </source>
</reference>
<organism evidence="1 2">
    <name type="scientific">Trifolium pratense</name>
    <name type="common">Red clover</name>
    <dbReference type="NCBI Taxonomy" id="57577"/>
    <lineage>
        <taxon>Eukaryota</taxon>
        <taxon>Viridiplantae</taxon>
        <taxon>Streptophyta</taxon>
        <taxon>Embryophyta</taxon>
        <taxon>Tracheophyta</taxon>
        <taxon>Spermatophyta</taxon>
        <taxon>Magnoliopsida</taxon>
        <taxon>eudicotyledons</taxon>
        <taxon>Gunneridae</taxon>
        <taxon>Pentapetalae</taxon>
        <taxon>rosids</taxon>
        <taxon>fabids</taxon>
        <taxon>Fabales</taxon>
        <taxon>Fabaceae</taxon>
        <taxon>Papilionoideae</taxon>
        <taxon>50 kb inversion clade</taxon>
        <taxon>NPAAA clade</taxon>
        <taxon>Hologalegina</taxon>
        <taxon>IRL clade</taxon>
        <taxon>Trifolieae</taxon>
        <taxon>Trifolium</taxon>
    </lineage>
</organism>
<dbReference type="AlphaFoldDB" id="A0A2K3MNK6"/>
<evidence type="ECO:0000313" key="2">
    <source>
        <dbReference type="Proteomes" id="UP000236291"/>
    </source>
</evidence>
<dbReference type="EMBL" id="ASHM01010541">
    <property type="protein sequence ID" value="PNX92387.1"/>
    <property type="molecule type" value="Genomic_DNA"/>
</dbReference>